<name>F3KMX4_9ARCH</name>
<dbReference type="Gene3D" id="3.40.50.150">
    <property type="entry name" value="Vaccinia Virus protein VP39"/>
    <property type="match status" value="1"/>
</dbReference>
<gene>
    <name evidence="1" type="ORF">Nlim_2016</name>
</gene>
<dbReference type="Proteomes" id="UP000004348">
    <property type="component" value="Chromosome"/>
</dbReference>
<dbReference type="GO" id="GO:0008168">
    <property type="term" value="F:methyltransferase activity"/>
    <property type="evidence" value="ECO:0007669"/>
    <property type="project" value="UniProtKB-KW"/>
</dbReference>
<dbReference type="Pfam" id="PF05711">
    <property type="entry name" value="TylF"/>
    <property type="match status" value="1"/>
</dbReference>
<dbReference type="GO" id="GO:0032259">
    <property type="term" value="P:methylation"/>
    <property type="evidence" value="ECO:0007669"/>
    <property type="project" value="UniProtKB-KW"/>
</dbReference>
<dbReference type="EMBL" id="AEGP01000066">
    <property type="protein sequence ID" value="EGG41207.1"/>
    <property type="molecule type" value="Genomic_DNA"/>
</dbReference>
<comment type="caution">
    <text evidence="1">The sequence shown here is derived from an EMBL/GenBank/DDBJ whole genome shotgun (WGS) entry which is preliminary data.</text>
</comment>
<dbReference type="PATRIC" id="fig|886738.10.peg.2146"/>
<dbReference type="InterPro" id="IPR008884">
    <property type="entry name" value="TylF_MeTrfase"/>
</dbReference>
<accession>F3KMX4</accession>
<dbReference type="STRING" id="886738.Nlim_2016"/>
<organism evidence="1">
    <name type="scientific">Candidatus Nitrosarchaeum limnium SFB1</name>
    <dbReference type="NCBI Taxonomy" id="886738"/>
    <lineage>
        <taxon>Archaea</taxon>
        <taxon>Nitrososphaerota</taxon>
        <taxon>Nitrososphaeria</taxon>
        <taxon>Nitrosopumilales</taxon>
        <taxon>Nitrosopumilaceae</taxon>
        <taxon>Nitrosarchaeum</taxon>
    </lineage>
</organism>
<keyword evidence="1" id="KW-0808">Transferase</keyword>
<dbReference type="InterPro" id="IPR029063">
    <property type="entry name" value="SAM-dependent_MTases_sf"/>
</dbReference>
<proteinExistence type="predicted"/>
<dbReference type="SUPFAM" id="SSF53335">
    <property type="entry name" value="S-adenosyl-L-methionine-dependent methyltransferases"/>
    <property type="match status" value="1"/>
</dbReference>
<evidence type="ECO:0000313" key="1">
    <source>
        <dbReference type="EMBL" id="EGG41207.1"/>
    </source>
</evidence>
<reference evidence="1" key="1">
    <citation type="journal article" date="2011" name="PLoS ONE">
        <title>Genome of a low-salinity ammonia-oxidizing archaeon determined by single-cell and metagenomic analysis.</title>
        <authorList>
            <person name="Blainey P.C."/>
            <person name="Mosier A.C."/>
            <person name="Potanina A."/>
            <person name="Francis C.A."/>
            <person name="Quake S.R."/>
        </authorList>
    </citation>
    <scope>NUCLEOTIDE SEQUENCE [LARGE SCALE GENOMIC DNA]</scope>
    <source>
        <strain evidence="1">SFB1</strain>
    </source>
</reference>
<sequence length="254" mass="29051">MKKISKLNDSANLGGRQFEFFKQLEQYFLDSDDTIIDRLANFPKYVTRQSLTNFLAKYEIYKKIKNVNGSIVECGVLFGGGLMSFAHFSSIIEPVNYTRKIIGFDTFSGFPAVSKTDTTRTPNSQMKKGGYNINSFNDLKKGIELFDSNRFINHIPKIELVKGDVQKTIPKYIKDNPHLIVSLLYLDLDLYEPTRTALRNFIPRMPKGAIIAFDEINVDQWPGETLAVLEEVGIRNLRIERFEFAPLISYAVLE</sequence>
<protein>
    <submittedName>
        <fullName evidence="1">dTDP-6-deoxy-L-hexose 3-O-methyltransferase</fullName>
    </submittedName>
</protein>
<dbReference type="HOGENOM" id="CLU_087858_0_0_2"/>
<dbReference type="PANTHER" id="PTHR40036">
    <property type="entry name" value="MACROCIN O-METHYLTRANSFERASE"/>
    <property type="match status" value="1"/>
</dbReference>
<keyword evidence="1" id="KW-0489">Methyltransferase</keyword>
<dbReference type="PANTHER" id="PTHR40036:SF1">
    <property type="entry name" value="MACROCIN O-METHYLTRANSFERASE"/>
    <property type="match status" value="1"/>
</dbReference>
<dbReference type="AlphaFoldDB" id="F3KMX4"/>